<accession>A0ABQ9KD37</accession>
<evidence type="ECO:0000256" key="1">
    <source>
        <dbReference type="ARBA" id="ARBA00022737"/>
    </source>
</evidence>
<keyword evidence="1" id="KW-0677">Repeat</keyword>
<comment type="caution">
    <text evidence="2">The sequence shown here is derived from an EMBL/GenBank/DDBJ whole genome shotgun (WGS) entry which is preliminary data.</text>
</comment>
<protein>
    <submittedName>
        <fullName evidence="2">Uncharacterized protein</fullName>
    </submittedName>
</protein>
<organism evidence="2 3">
    <name type="scientific">Hevea brasiliensis</name>
    <name type="common">Para rubber tree</name>
    <name type="synonym">Siphonia brasiliensis</name>
    <dbReference type="NCBI Taxonomy" id="3981"/>
    <lineage>
        <taxon>Eukaryota</taxon>
        <taxon>Viridiplantae</taxon>
        <taxon>Streptophyta</taxon>
        <taxon>Embryophyta</taxon>
        <taxon>Tracheophyta</taxon>
        <taxon>Spermatophyta</taxon>
        <taxon>Magnoliopsida</taxon>
        <taxon>eudicotyledons</taxon>
        <taxon>Gunneridae</taxon>
        <taxon>Pentapetalae</taxon>
        <taxon>rosids</taxon>
        <taxon>fabids</taxon>
        <taxon>Malpighiales</taxon>
        <taxon>Euphorbiaceae</taxon>
        <taxon>Crotonoideae</taxon>
        <taxon>Micrandreae</taxon>
        <taxon>Hevea</taxon>
    </lineage>
</organism>
<dbReference type="EMBL" id="JARPOI010000018">
    <property type="protein sequence ID" value="KAJ9135153.1"/>
    <property type="molecule type" value="Genomic_DNA"/>
</dbReference>
<dbReference type="Proteomes" id="UP001174677">
    <property type="component" value="Chromosome 18"/>
</dbReference>
<sequence length="131" mass="14655">MHSFGVYQFGNGHRYEGAWHEERMQGFGMYTFRTGEAQSGQWQNGVLDVLNSENGLHGSLYTVSHSKVLYVVQEAQRAAGKAYVVARLDERVNKTIAAAKKVANVVRIIVVKAVQRQMPLDNSDNEPNPYA</sequence>
<dbReference type="InterPro" id="IPR003409">
    <property type="entry name" value="MORN"/>
</dbReference>
<dbReference type="Gene3D" id="2.20.110.10">
    <property type="entry name" value="Histone H3 K4-specific methyltransferase SET7/9 N-terminal domain"/>
    <property type="match status" value="1"/>
</dbReference>
<evidence type="ECO:0000313" key="2">
    <source>
        <dbReference type="EMBL" id="KAJ9135153.1"/>
    </source>
</evidence>
<keyword evidence="3" id="KW-1185">Reference proteome</keyword>
<reference evidence="2 3" key="1">
    <citation type="journal article" date="2023" name="Plant Biotechnol. J.">
        <title>Chromosome-level wild Hevea brasiliensis genome provides new tools for genomic-assisted breeding and valuable loci to elevate rubber yield.</title>
        <authorList>
            <person name="Cheng H."/>
            <person name="Song X."/>
            <person name="Hu Y."/>
            <person name="Wu T."/>
            <person name="Yang Q."/>
            <person name="An Z."/>
            <person name="Feng S."/>
            <person name="Deng Z."/>
            <person name="Wu W."/>
            <person name="Zeng X."/>
            <person name="Tu M."/>
            <person name="Wang X."/>
            <person name="Huang H."/>
        </authorList>
    </citation>
    <scope>NUCLEOTIDE SEQUENCE [LARGE SCALE GENOMIC DNA]</scope>
    <source>
        <strain evidence="2">MT/VB/25A 57/8</strain>
    </source>
</reference>
<name>A0ABQ9KD37_HEVBR</name>
<evidence type="ECO:0000313" key="3">
    <source>
        <dbReference type="Proteomes" id="UP001174677"/>
    </source>
</evidence>
<gene>
    <name evidence="2" type="ORF">P3X46_032366</name>
</gene>
<dbReference type="Pfam" id="PF02493">
    <property type="entry name" value="MORN"/>
    <property type="match status" value="2"/>
</dbReference>
<proteinExistence type="predicted"/>
<dbReference type="SUPFAM" id="SSF82185">
    <property type="entry name" value="Histone H3 K4-specific methyltransferase SET7/9 N-terminal domain"/>
    <property type="match status" value="1"/>
</dbReference>